<comment type="subunit">
    <text evidence="11">Monomer.</text>
</comment>
<feature type="binding site" evidence="11">
    <location>
        <position position="150"/>
    </location>
    <ligand>
        <name>substrate</name>
    </ligand>
</feature>
<dbReference type="OrthoDB" id="9800332at2"/>
<dbReference type="AlphaFoldDB" id="A0A4Q5N3Y2"/>
<comment type="cofactor">
    <cofactor evidence="11">
        <name>Mg(2+)</name>
        <dbReference type="ChEBI" id="CHEBI:18420"/>
    </cofactor>
    <text evidence="11">Binds 1 Mg(2+) ion per subunit.</text>
</comment>
<keyword evidence="11" id="KW-0963">Cytoplasm</keyword>
<dbReference type="PROSITE" id="PS01128">
    <property type="entry name" value="SHIKIMATE_KINASE"/>
    <property type="match status" value="1"/>
</dbReference>
<comment type="pathway">
    <text evidence="1 11">Metabolic intermediate biosynthesis; chorismate biosynthesis; chorismate from D-erythrose 4-phosphate and phosphoenolpyruvate: step 5/7.</text>
</comment>
<evidence type="ECO:0000259" key="13">
    <source>
        <dbReference type="SMART" id="SM00382"/>
    </source>
</evidence>
<evidence type="ECO:0000256" key="1">
    <source>
        <dbReference type="ARBA" id="ARBA00004842"/>
    </source>
</evidence>
<dbReference type="Pfam" id="PF01202">
    <property type="entry name" value="SKI"/>
    <property type="match status" value="1"/>
</dbReference>
<dbReference type="Gene3D" id="3.40.50.300">
    <property type="entry name" value="P-loop containing nucleotide triphosphate hydrolases"/>
    <property type="match status" value="1"/>
</dbReference>
<keyword evidence="4 11" id="KW-0028">Amino-acid biosynthesis</keyword>
<dbReference type="Proteomes" id="UP000293764">
    <property type="component" value="Unassembled WGS sequence"/>
</dbReference>
<feature type="compositionally biased region" description="Pro residues" evidence="12">
    <location>
        <begin position="1"/>
        <end position="11"/>
    </location>
</feature>
<protein>
    <recommendedName>
        <fullName evidence="3 11">Shikimate kinase</fullName>
        <shortName evidence="11">SK</shortName>
        <ecNumber evidence="3 11">2.7.1.71</ecNumber>
    </recommendedName>
</protein>
<keyword evidence="8 11" id="KW-0067">ATP-binding</keyword>
<feature type="binding site" evidence="11">
    <location>
        <position position="26"/>
    </location>
    <ligand>
        <name>Mg(2+)</name>
        <dbReference type="ChEBI" id="CHEBI:18420"/>
    </ligand>
</feature>
<sequence>MPAAPSPPPTSRPRAVLIGPPGSGKSTVARALARLLGVAARDTDADVEHTAGKPIREIFVDDGEPMFRDLERAAVATALISHGGVLALGGGAVLDPGTQAALAAYAEAGGVVVFLDVTLAHAAPRVGFNQARPLLLGNPRAQWQHLMEARRPIYRQVATLVVDTDGRTPAEVAQEIAAALAPAAGTGAPAPNTQNDGDAL</sequence>
<feature type="binding site" evidence="11">
    <location>
        <position position="44"/>
    </location>
    <ligand>
        <name>substrate</name>
    </ligand>
</feature>
<feature type="binding site" evidence="11">
    <location>
        <position position="68"/>
    </location>
    <ligand>
        <name>substrate</name>
    </ligand>
</feature>
<dbReference type="InterPro" id="IPR023000">
    <property type="entry name" value="Shikimate_kinase_CS"/>
</dbReference>
<keyword evidence="5 11" id="KW-0808">Transferase</keyword>
<evidence type="ECO:0000256" key="5">
    <source>
        <dbReference type="ARBA" id="ARBA00022679"/>
    </source>
</evidence>
<evidence type="ECO:0000256" key="2">
    <source>
        <dbReference type="ARBA" id="ARBA00006997"/>
    </source>
</evidence>
<feature type="binding site" evidence="11">
    <location>
        <begin position="22"/>
        <end position="27"/>
    </location>
    <ligand>
        <name>ATP</name>
        <dbReference type="ChEBI" id="CHEBI:30616"/>
    </ligand>
</feature>
<dbReference type="GO" id="GO:0009423">
    <property type="term" value="P:chorismate biosynthetic process"/>
    <property type="evidence" value="ECO:0007669"/>
    <property type="project" value="UniProtKB-UniRule"/>
</dbReference>
<dbReference type="GO" id="GO:0004765">
    <property type="term" value="F:shikimate kinase activity"/>
    <property type="evidence" value="ECO:0007669"/>
    <property type="project" value="UniProtKB-UniRule"/>
</dbReference>
<keyword evidence="6 11" id="KW-0547">Nucleotide-binding</keyword>
<feature type="binding site" evidence="11">
    <location>
        <position position="132"/>
    </location>
    <ligand>
        <name>ATP</name>
        <dbReference type="ChEBI" id="CHEBI:30616"/>
    </ligand>
</feature>
<organism evidence="14 15">
    <name type="scientific">Pengzhenrongella frigida</name>
    <dbReference type="NCBI Taxonomy" id="1259133"/>
    <lineage>
        <taxon>Bacteria</taxon>
        <taxon>Bacillati</taxon>
        <taxon>Actinomycetota</taxon>
        <taxon>Actinomycetes</taxon>
        <taxon>Micrococcales</taxon>
        <taxon>Pengzhenrongella</taxon>
    </lineage>
</organism>
<dbReference type="SUPFAM" id="SSF52540">
    <property type="entry name" value="P-loop containing nucleoside triphosphate hydrolases"/>
    <property type="match status" value="1"/>
</dbReference>
<dbReference type="PANTHER" id="PTHR21087:SF16">
    <property type="entry name" value="SHIKIMATE KINASE 1, CHLOROPLASTIC"/>
    <property type="match status" value="1"/>
</dbReference>
<evidence type="ECO:0000256" key="12">
    <source>
        <dbReference type="SAM" id="MobiDB-lite"/>
    </source>
</evidence>
<comment type="caution">
    <text evidence="14">The sequence shown here is derived from an EMBL/GenBank/DDBJ whole genome shotgun (WGS) entry which is preliminary data.</text>
</comment>
<evidence type="ECO:0000256" key="8">
    <source>
        <dbReference type="ARBA" id="ARBA00022840"/>
    </source>
</evidence>
<dbReference type="SMART" id="SM00382">
    <property type="entry name" value="AAA"/>
    <property type="match status" value="1"/>
</dbReference>
<dbReference type="GO" id="GO:0008652">
    <property type="term" value="P:amino acid biosynthetic process"/>
    <property type="evidence" value="ECO:0007669"/>
    <property type="project" value="UniProtKB-KW"/>
</dbReference>
<name>A0A4Q5N3Y2_9MICO</name>
<dbReference type="CDD" id="cd00464">
    <property type="entry name" value="SK"/>
    <property type="match status" value="1"/>
</dbReference>
<keyword evidence="7 11" id="KW-0418">Kinase</keyword>
<evidence type="ECO:0000256" key="7">
    <source>
        <dbReference type="ARBA" id="ARBA00022777"/>
    </source>
</evidence>
<dbReference type="GO" id="GO:0005829">
    <property type="term" value="C:cytosol"/>
    <property type="evidence" value="ECO:0007669"/>
    <property type="project" value="TreeGrafter"/>
</dbReference>
<dbReference type="UniPathway" id="UPA00053">
    <property type="reaction ID" value="UER00088"/>
</dbReference>
<evidence type="ECO:0000256" key="11">
    <source>
        <dbReference type="HAMAP-Rule" id="MF_00109"/>
    </source>
</evidence>
<evidence type="ECO:0000313" key="15">
    <source>
        <dbReference type="Proteomes" id="UP000293764"/>
    </source>
</evidence>
<dbReference type="GO" id="GO:0000287">
    <property type="term" value="F:magnesium ion binding"/>
    <property type="evidence" value="ECO:0007669"/>
    <property type="project" value="UniProtKB-UniRule"/>
</dbReference>
<gene>
    <name evidence="11" type="primary">aroK</name>
    <name evidence="14" type="ORF">EUA98_01390</name>
</gene>
<evidence type="ECO:0000256" key="6">
    <source>
        <dbReference type="ARBA" id="ARBA00022741"/>
    </source>
</evidence>
<keyword evidence="15" id="KW-1185">Reference proteome</keyword>
<evidence type="ECO:0000256" key="4">
    <source>
        <dbReference type="ARBA" id="ARBA00022605"/>
    </source>
</evidence>
<dbReference type="HAMAP" id="MF_00109">
    <property type="entry name" value="Shikimate_kinase"/>
    <property type="match status" value="1"/>
</dbReference>
<dbReference type="PRINTS" id="PR01100">
    <property type="entry name" value="SHIKIMTKNASE"/>
</dbReference>
<dbReference type="RefSeq" id="WP_130100866.1">
    <property type="nucleotide sequence ID" value="NZ_SDWW01000002.1"/>
</dbReference>
<evidence type="ECO:0000256" key="10">
    <source>
        <dbReference type="ARBA" id="ARBA00048567"/>
    </source>
</evidence>
<dbReference type="InterPro" id="IPR003593">
    <property type="entry name" value="AAA+_ATPase"/>
</dbReference>
<proteinExistence type="inferred from homology"/>
<dbReference type="EC" id="2.7.1.71" evidence="3 11"/>
<comment type="similarity">
    <text evidence="2 11">Belongs to the shikimate kinase family.</text>
</comment>
<feature type="domain" description="AAA+ ATPase" evidence="13">
    <location>
        <begin position="11"/>
        <end position="163"/>
    </location>
</feature>
<evidence type="ECO:0000256" key="9">
    <source>
        <dbReference type="ARBA" id="ARBA00023141"/>
    </source>
</evidence>
<comment type="function">
    <text evidence="11">Catalyzes the specific phosphorylation of the 3-hydroxyl group of shikimic acid using ATP as a cosubstrate.</text>
</comment>
<reference evidence="14 15" key="1">
    <citation type="submission" date="2019-01" db="EMBL/GenBank/DDBJ databases">
        <title>Novel species of Cellulomonas.</title>
        <authorList>
            <person name="Liu Q."/>
            <person name="Xin Y.-H."/>
        </authorList>
    </citation>
    <scope>NUCLEOTIDE SEQUENCE [LARGE SCALE GENOMIC DNA]</scope>
    <source>
        <strain evidence="14 15">HLT2-17</strain>
    </source>
</reference>
<dbReference type="InterPro" id="IPR000623">
    <property type="entry name" value="Shikimate_kinase/TSH1"/>
</dbReference>
<feature type="binding site" evidence="11">
    <location>
        <position position="90"/>
    </location>
    <ligand>
        <name>substrate</name>
    </ligand>
</feature>
<feature type="binding site" evidence="11">
    <location>
        <position position="167"/>
    </location>
    <ligand>
        <name>ATP</name>
        <dbReference type="ChEBI" id="CHEBI:30616"/>
    </ligand>
</feature>
<evidence type="ECO:0000313" key="14">
    <source>
        <dbReference type="EMBL" id="RYV52876.1"/>
    </source>
</evidence>
<keyword evidence="9 11" id="KW-0057">Aromatic amino acid biosynthesis</keyword>
<dbReference type="InterPro" id="IPR031322">
    <property type="entry name" value="Shikimate/glucono_kinase"/>
</dbReference>
<dbReference type="EMBL" id="SDWW01000002">
    <property type="protein sequence ID" value="RYV52876.1"/>
    <property type="molecule type" value="Genomic_DNA"/>
</dbReference>
<accession>A0A4Q5N3Y2</accession>
<dbReference type="GO" id="GO:0009073">
    <property type="term" value="P:aromatic amino acid family biosynthetic process"/>
    <property type="evidence" value="ECO:0007669"/>
    <property type="project" value="UniProtKB-KW"/>
</dbReference>
<feature type="region of interest" description="Disordered" evidence="12">
    <location>
        <begin position="1"/>
        <end position="23"/>
    </location>
</feature>
<keyword evidence="11" id="KW-0460">Magnesium</keyword>
<dbReference type="PANTHER" id="PTHR21087">
    <property type="entry name" value="SHIKIMATE KINASE"/>
    <property type="match status" value="1"/>
</dbReference>
<comment type="subcellular location">
    <subcellularLocation>
        <location evidence="11">Cytoplasm</location>
    </subcellularLocation>
</comment>
<dbReference type="GO" id="GO:0005524">
    <property type="term" value="F:ATP binding"/>
    <property type="evidence" value="ECO:0007669"/>
    <property type="project" value="UniProtKB-UniRule"/>
</dbReference>
<comment type="catalytic activity">
    <reaction evidence="10 11">
        <text>shikimate + ATP = 3-phosphoshikimate + ADP + H(+)</text>
        <dbReference type="Rhea" id="RHEA:13121"/>
        <dbReference type="ChEBI" id="CHEBI:15378"/>
        <dbReference type="ChEBI" id="CHEBI:30616"/>
        <dbReference type="ChEBI" id="CHEBI:36208"/>
        <dbReference type="ChEBI" id="CHEBI:145989"/>
        <dbReference type="ChEBI" id="CHEBI:456216"/>
        <dbReference type="EC" id="2.7.1.71"/>
    </reaction>
</comment>
<keyword evidence="11" id="KW-0479">Metal-binding</keyword>
<dbReference type="InterPro" id="IPR027417">
    <property type="entry name" value="P-loop_NTPase"/>
</dbReference>
<evidence type="ECO:0000256" key="3">
    <source>
        <dbReference type="ARBA" id="ARBA00012154"/>
    </source>
</evidence>